<keyword evidence="1" id="KW-0436">Ligase</keyword>
<name>X1D090_9ZZZZ</name>
<evidence type="ECO:0000256" key="1">
    <source>
        <dbReference type="ARBA" id="ARBA00022598"/>
    </source>
</evidence>
<reference evidence="4" key="1">
    <citation type="journal article" date="2014" name="Front. Microbiol.">
        <title>High frequency of phylogenetically diverse reductive dehalogenase-homologous genes in deep subseafloor sedimentary metagenomes.</title>
        <authorList>
            <person name="Kawai M."/>
            <person name="Futagami T."/>
            <person name="Toyoda A."/>
            <person name="Takaki Y."/>
            <person name="Nishi S."/>
            <person name="Hori S."/>
            <person name="Arai W."/>
            <person name="Tsubouchi T."/>
            <person name="Morono Y."/>
            <person name="Uchiyama I."/>
            <person name="Ito T."/>
            <person name="Fujiyama A."/>
            <person name="Inagaki F."/>
            <person name="Takami H."/>
        </authorList>
    </citation>
    <scope>NUCLEOTIDE SEQUENCE</scope>
    <source>
        <strain evidence="4">Expedition CK06-06</strain>
    </source>
</reference>
<evidence type="ECO:0000256" key="2">
    <source>
        <dbReference type="ARBA" id="ARBA00022741"/>
    </source>
</evidence>
<protein>
    <recommendedName>
        <fullName evidence="5">ATP-grasp domain-containing protein</fullName>
    </recommendedName>
</protein>
<accession>X1D090</accession>
<gene>
    <name evidence="4" type="ORF">S01H4_39727</name>
</gene>
<feature type="non-terminal residue" evidence="4">
    <location>
        <position position="109"/>
    </location>
</feature>
<sequence>MVKKSNVNLDKIYENYSLKSVKSVLAKDAKEAERAAVSIGFPVALKIESPDILHKTDIGGVELNIYSEEEVKKAYTKIMNSVKSKKPDAKIIGIIVQEMFSDCFEIILG</sequence>
<dbReference type="InterPro" id="IPR051538">
    <property type="entry name" value="Acyl-CoA_Synth/Transferase"/>
</dbReference>
<dbReference type="Gene3D" id="3.30.1490.20">
    <property type="entry name" value="ATP-grasp fold, A domain"/>
    <property type="match status" value="1"/>
</dbReference>
<evidence type="ECO:0000313" key="4">
    <source>
        <dbReference type="EMBL" id="GAH01685.1"/>
    </source>
</evidence>
<evidence type="ECO:0008006" key="5">
    <source>
        <dbReference type="Google" id="ProtNLM"/>
    </source>
</evidence>
<dbReference type="SUPFAM" id="SSF56059">
    <property type="entry name" value="Glutathione synthetase ATP-binding domain-like"/>
    <property type="match status" value="1"/>
</dbReference>
<dbReference type="EMBL" id="BART01021555">
    <property type="protein sequence ID" value="GAH01685.1"/>
    <property type="molecule type" value="Genomic_DNA"/>
</dbReference>
<comment type="caution">
    <text evidence="4">The sequence shown here is derived from an EMBL/GenBank/DDBJ whole genome shotgun (WGS) entry which is preliminary data.</text>
</comment>
<dbReference type="FunFam" id="3.30.1490.20:FF:000020">
    <property type="entry name" value="Protein lysine acetyltransferase"/>
    <property type="match status" value="1"/>
</dbReference>
<dbReference type="Pfam" id="PF13549">
    <property type="entry name" value="ATP-grasp_5"/>
    <property type="match status" value="1"/>
</dbReference>
<dbReference type="InterPro" id="IPR013815">
    <property type="entry name" value="ATP_grasp_subdomain_1"/>
</dbReference>
<proteinExistence type="predicted"/>
<dbReference type="GO" id="GO:0005524">
    <property type="term" value="F:ATP binding"/>
    <property type="evidence" value="ECO:0007669"/>
    <property type="project" value="UniProtKB-KW"/>
</dbReference>
<keyword evidence="2" id="KW-0547">Nucleotide-binding</keyword>
<organism evidence="4">
    <name type="scientific">marine sediment metagenome</name>
    <dbReference type="NCBI Taxonomy" id="412755"/>
    <lineage>
        <taxon>unclassified sequences</taxon>
        <taxon>metagenomes</taxon>
        <taxon>ecological metagenomes</taxon>
    </lineage>
</organism>
<dbReference type="GO" id="GO:0016874">
    <property type="term" value="F:ligase activity"/>
    <property type="evidence" value="ECO:0007669"/>
    <property type="project" value="UniProtKB-KW"/>
</dbReference>
<dbReference type="PANTHER" id="PTHR43334">
    <property type="entry name" value="ACETATE--COA LIGASE [ADP-FORMING]"/>
    <property type="match status" value="1"/>
</dbReference>
<evidence type="ECO:0000256" key="3">
    <source>
        <dbReference type="ARBA" id="ARBA00022840"/>
    </source>
</evidence>
<dbReference type="PANTHER" id="PTHR43334:SF1">
    <property type="entry name" value="3-HYDROXYPROPIONATE--COA LIGASE [ADP-FORMING]"/>
    <property type="match status" value="1"/>
</dbReference>
<keyword evidence="3" id="KW-0067">ATP-binding</keyword>
<dbReference type="AlphaFoldDB" id="X1D090"/>